<dbReference type="EMBL" id="CP053418">
    <property type="protein sequence ID" value="QJW85606.1"/>
    <property type="molecule type" value="Genomic_DNA"/>
</dbReference>
<evidence type="ECO:0000256" key="1">
    <source>
        <dbReference type="SAM" id="MobiDB-lite"/>
    </source>
</evidence>
<feature type="compositionally biased region" description="Basic residues" evidence="1">
    <location>
        <begin position="228"/>
        <end position="250"/>
    </location>
</feature>
<feature type="region of interest" description="Disordered" evidence="1">
    <location>
        <begin position="167"/>
        <end position="250"/>
    </location>
</feature>
<reference evidence="2 3" key="1">
    <citation type="submission" date="2020-05" db="EMBL/GenBank/DDBJ databases">
        <title>Ramlibacter rhizophilus sp. nov., isolated from rhizosphere soil of national flower Mugunghwa from South Korea.</title>
        <authorList>
            <person name="Zheng-Fei Y."/>
            <person name="Huan T."/>
        </authorList>
    </citation>
    <scope>NUCLEOTIDE SEQUENCE [LARGE SCALE GENOMIC DNA]</scope>
    <source>
        <strain evidence="2 3">H242</strain>
    </source>
</reference>
<reference evidence="2 3" key="2">
    <citation type="submission" date="2020-05" db="EMBL/GenBank/DDBJ databases">
        <authorList>
            <person name="Khan S.A."/>
            <person name="Jeon C.O."/>
            <person name="Chun B.H."/>
        </authorList>
    </citation>
    <scope>NUCLEOTIDE SEQUENCE [LARGE SCALE GENOMIC DNA]</scope>
    <source>
        <strain evidence="2 3">H242</strain>
    </source>
</reference>
<protein>
    <submittedName>
        <fullName evidence="2">Autotransporter outer membrane beta-barrel domain-containing protein</fullName>
    </submittedName>
</protein>
<name>A0ABX6P9I5_9BURK</name>
<dbReference type="InterPro" id="IPR011050">
    <property type="entry name" value="Pectin_lyase_fold/virulence"/>
</dbReference>
<gene>
    <name evidence="2" type="ORF">HK414_27100</name>
</gene>
<sequence length="250" mass="25628">MFAPVFNYNAGLLKVDGRLVIGSGSSTASSFAAVATSGFTNASSGQITGTGTIALDNGQGTLHNFGTIAPAGVGTVGQLTIDGGLVMESGSTLAIDIAEDRSHDVLRVTGHTVTGGKIAVRYVNEANFREGDPFDVLQSATLDATNQPTLNVSELTVQTRPDGVVLVANTTMPPPPPPAPTPAPPPAPTPAPTPSQAPGQAPAVQEVNNRGPVRPALHRGSAGAAGGRKPRQPFRQGRHRHHRHAVQALN</sequence>
<dbReference type="InterPro" id="IPR006315">
    <property type="entry name" value="OM_autotransptr_brl_dom"/>
</dbReference>
<keyword evidence="3" id="KW-1185">Reference proteome</keyword>
<feature type="compositionally biased region" description="Pro residues" evidence="1">
    <location>
        <begin position="172"/>
        <end position="195"/>
    </location>
</feature>
<evidence type="ECO:0000313" key="2">
    <source>
        <dbReference type="EMBL" id="QJW85606.1"/>
    </source>
</evidence>
<dbReference type="NCBIfam" id="TIGR01414">
    <property type="entry name" value="autotrans_barl"/>
    <property type="match status" value="1"/>
</dbReference>
<dbReference type="SUPFAM" id="SSF51126">
    <property type="entry name" value="Pectin lyase-like"/>
    <property type="match status" value="1"/>
</dbReference>
<evidence type="ECO:0000313" key="3">
    <source>
        <dbReference type="Proteomes" id="UP000500826"/>
    </source>
</evidence>
<organism evidence="2 3">
    <name type="scientific">Ramlibacter terrae</name>
    <dbReference type="NCBI Taxonomy" id="2732511"/>
    <lineage>
        <taxon>Bacteria</taxon>
        <taxon>Pseudomonadati</taxon>
        <taxon>Pseudomonadota</taxon>
        <taxon>Betaproteobacteria</taxon>
        <taxon>Burkholderiales</taxon>
        <taxon>Comamonadaceae</taxon>
        <taxon>Ramlibacter</taxon>
    </lineage>
</organism>
<dbReference type="Proteomes" id="UP000500826">
    <property type="component" value="Chromosome"/>
</dbReference>
<accession>A0ABX6P9I5</accession>
<proteinExistence type="predicted"/>